<dbReference type="InterPro" id="IPR034660">
    <property type="entry name" value="DinB/YfiT-like"/>
</dbReference>
<evidence type="ECO:0000313" key="2">
    <source>
        <dbReference type="Proteomes" id="UP001500426"/>
    </source>
</evidence>
<evidence type="ECO:0008006" key="3">
    <source>
        <dbReference type="Google" id="ProtNLM"/>
    </source>
</evidence>
<dbReference type="Proteomes" id="UP001500426">
    <property type="component" value="Unassembled WGS sequence"/>
</dbReference>
<name>A0ABP7UC90_9FLAO</name>
<comment type="caution">
    <text evidence="1">The sequence shown here is derived from an EMBL/GenBank/DDBJ whole genome shotgun (WGS) entry which is preliminary data.</text>
</comment>
<dbReference type="Gene3D" id="1.20.120.450">
    <property type="entry name" value="dinb family like domain"/>
    <property type="match status" value="1"/>
</dbReference>
<dbReference type="Pfam" id="PF07606">
    <property type="entry name" value="DUF1569"/>
    <property type="match status" value="1"/>
</dbReference>
<evidence type="ECO:0000313" key="1">
    <source>
        <dbReference type="EMBL" id="GAA4040262.1"/>
    </source>
</evidence>
<gene>
    <name evidence="1" type="ORF">GCM10022388_01020</name>
</gene>
<dbReference type="RefSeq" id="WP_345089068.1">
    <property type="nucleotide sequence ID" value="NZ_BAABCS010000002.1"/>
</dbReference>
<sequence length="152" mass="17604">MQNLQNLISQLESKIPFHQKTNSSVSNATVGWQIEHSLKTIYQIVLVVKNSNPQEYRWKFNKSKLFISVLGFIPRGKAKAPKVVLPDENISEESLLLSLQKVKSVLQEWDSFDKNAYFPHPFFGNLNKKSTEWFLKLHTNHHLKIVNDICKA</sequence>
<protein>
    <recommendedName>
        <fullName evidence="3">DUF1569 domain-containing protein</fullName>
    </recommendedName>
</protein>
<dbReference type="InterPro" id="IPR011463">
    <property type="entry name" value="DUF1569"/>
</dbReference>
<accession>A0ABP7UC90</accession>
<proteinExistence type="predicted"/>
<keyword evidence="2" id="KW-1185">Reference proteome</keyword>
<reference evidence="2" key="1">
    <citation type="journal article" date="2019" name="Int. J. Syst. Evol. Microbiol.">
        <title>The Global Catalogue of Microorganisms (GCM) 10K type strain sequencing project: providing services to taxonomists for standard genome sequencing and annotation.</title>
        <authorList>
            <consortium name="The Broad Institute Genomics Platform"/>
            <consortium name="The Broad Institute Genome Sequencing Center for Infectious Disease"/>
            <person name="Wu L."/>
            <person name="Ma J."/>
        </authorList>
    </citation>
    <scope>NUCLEOTIDE SEQUENCE [LARGE SCALE GENOMIC DNA]</scope>
    <source>
        <strain evidence="2">JCM 17068</strain>
    </source>
</reference>
<organism evidence="1 2">
    <name type="scientific">Flavobacterium chungnamense</name>
    <dbReference type="NCBI Taxonomy" id="706182"/>
    <lineage>
        <taxon>Bacteria</taxon>
        <taxon>Pseudomonadati</taxon>
        <taxon>Bacteroidota</taxon>
        <taxon>Flavobacteriia</taxon>
        <taxon>Flavobacteriales</taxon>
        <taxon>Flavobacteriaceae</taxon>
        <taxon>Flavobacterium</taxon>
    </lineage>
</organism>
<dbReference type="SUPFAM" id="SSF109854">
    <property type="entry name" value="DinB/YfiT-like putative metalloenzymes"/>
    <property type="match status" value="1"/>
</dbReference>
<dbReference type="EMBL" id="BAABCS010000002">
    <property type="protein sequence ID" value="GAA4040262.1"/>
    <property type="molecule type" value="Genomic_DNA"/>
</dbReference>